<reference evidence="2" key="2">
    <citation type="submission" date="2020-09" db="EMBL/GenBank/DDBJ databases">
        <authorList>
            <person name="Sun Q."/>
            <person name="Zhou Y."/>
        </authorList>
    </citation>
    <scope>NUCLEOTIDE SEQUENCE</scope>
    <source>
        <strain evidence="2">CGMCC 1.16067</strain>
    </source>
</reference>
<feature type="domain" description="NAD-dependent epimerase/dehydratase" evidence="1">
    <location>
        <begin position="8"/>
        <end position="210"/>
    </location>
</feature>
<accession>A0A917BVW9</accession>
<dbReference type="SUPFAM" id="SSF51735">
    <property type="entry name" value="NAD(P)-binding Rossmann-fold domains"/>
    <property type="match status" value="1"/>
</dbReference>
<dbReference type="InterPro" id="IPR001509">
    <property type="entry name" value="Epimerase_deHydtase"/>
</dbReference>
<name>A0A917BVW9_9ACTN</name>
<dbReference type="PANTHER" id="PTHR48079:SF6">
    <property type="entry name" value="NAD(P)-BINDING DOMAIN-CONTAINING PROTEIN-RELATED"/>
    <property type="match status" value="1"/>
</dbReference>
<gene>
    <name evidence="2" type="ORF">GCM10011519_35370</name>
</gene>
<comment type="caution">
    <text evidence="2">The sequence shown here is derived from an EMBL/GenBank/DDBJ whole genome shotgun (WGS) entry which is preliminary data.</text>
</comment>
<dbReference type="GO" id="GO:0004029">
    <property type="term" value="F:aldehyde dehydrogenase (NAD+) activity"/>
    <property type="evidence" value="ECO:0007669"/>
    <property type="project" value="TreeGrafter"/>
</dbReference>
<dbReference type="InterPro" id="IPR036291">
    <property type="entry name" value="NAD(P)-bd_dom_sf"/>
</dbReference>
<dbReference type="EMBL" id="BMKQ01000002">
    <property type="protein sequence ID" value="GGF58457.1"/>
    <property type="molecule type" value="Genomic_DNA"/>
</dbReference>
<dbReference type="AlphaFoldDB" id="A0A917BVW9"/>
<dbReference type="Gene3D" id="3.40.50.720">
    <property type="entry name" value="NAD(P)-binding Rossmann-like Domain"/>
    <property type="match status" value="1"/>
</dbReference>
<organism evidence="2 3">
    <name type="scientific">Marmoricola endophyticus</name>
    <dbReference type="NCBI Taxonomy" id="2040280"/>
    <lineage>
        <taxon>Bacteria</taxon>
        <taxon>Bacillati</taxon>
        <taxon>Actinomycetota</taxon>
        <taxon>Actinomycetes</taxon>
        <taxon>Propionibacteriales</taxon>
        <taxon>Nocardioidaceae</taxon>
        <taxon>Marmoricola</taxon>
    </lineage>
</organism>
<dbReference type="Proteomes" id="UP000649179">
    <property type="component" value="Unassembled WGS sequence"/>
</dbReference>
<evidence type="ECO:0000259" key="1">
    <source>
        <dbReference type="Pfam" id="PF01370"/>
    </source>
</evidence>
<proteinExistence type="predicted"/>
<dbReference type="InterPro" id="IPR051783">
    <property type="entry name" value="NAD(P)-dependent_oxidoreduct"/>
</dbReference>
<evidence type="ECO:0000313" key="3">
    <source>
        <dbReference type="Proteomes" id="UP000649179"/>
    </source>
</evidence>
<keyword evidence="3" id="KW-1185">Reference proteome</keyword>
<dbReference type="GO" id="GO:0005737">
    <property type="term" value="C:cytoplasm"/>
    <property type="evidence" value="ECO:0007669"/>
    <property type="project" value="TreeGrafter"/>
</dbReference>
<dbReference type="Pfam" id="PF01370">
    <property type="entry name" value="Epimerase"/>
    <property type="match status" value="1"/>
</dbReference>
<sequence>MTMGEIQVVTGAGPVGWTVAERLADEGRRVRVLTRSGSGPERDGVERLRVDVSDPVALADAVRGAGAVFHCVHGSAYAASVWRAELPRAEAAVLEAAGREGAAVVFPESLYSYTDTTRPMTEDDPRTRSTGKGAVRRDLLAARAASPTPTVSVVASDFVGPRVRTSHMGDRVVPAVLTGRKVRVLGSLDQPHSWTHVPDLARAMVVAARREDLWNTVLHAPTDAPRTQREMVHGFAAAAGTQVPEPGVVPAWLVRSGGLVSRELRELAEMLYQFDAPFVMDSAASQDRLGFGPTPVEEVWAQAVAWWREESVSAG</sequence>
<reference evidence="2" key="1">
    <citation type="journal article" date="2014" name="Int. J. Syst. Evol. Microbiol.">
        <title>Complete genome sequence of Corynebacterium casei LMG S-19264T (=DSM 44701T), isolated from a smear-ripened cheese.</title>
        <authorList>
            <consortium name="US DOE Joint Genome Institute (JGI-PGF)"/>
            <person name="Walter F."/>
            <person name="Albersmeier A."/>
            <person name="Kalinowski J."/>
            <person name="Ruckert C."/>
        </authorList>
    </citation>
    <scope>NUCLEOTIDE SEQUENCE</scope>
    <source>
        <strain evidence="2">CGMCC 1.16067</strain>
    </source>
</reference>
<dbReference type="PANTHER" id="PTHR48079">
    <property type="entry name" value="PROTEIN YEEZ"/>
    <property type="match status" value="1"/>
</dbReference>
<protein>
    <submittedName>
        <fullName evidence="2">NAD-dependent epimerase</fullName>
    </submittedName>
</protein>
<evidence type="ECO:0000313" key="2">
    <source>
        <dbReference type="EMBL" id="GGF58457.1"/>
    </source>
</evidence>